<dbReference type="GeneID" id="113469094"/>
<accession>A0A3Q0J1L4</accession>
<feature type="region of interest" description="Disordered" evidence="1">
    <location>
        <begin position="1"/>
        <end position="180"/>
    </location>
</feature>
<feature type="compositionally biased region" description="Basic and acidic residues" evidence="1">
    <location>
        <begin position="81"/>
        <end position="90"/>
    </location>
</feature>
<dbReference type="Proteomes" id="UP000079169">
    <property type="component" value="Unplaced"/>
</dbReference>
<feature type="compositionally biased region" description="Pro residues" evidence="1">
    <location>
        <begin position="14"/>
        <end position="46"/>
    </location>
</feature>
<feature type="compositionally biased region" description="Basic and acidic residues" evidence="1">
    <location>
        <begin position="150"/>
        <end position="165"/>
    </location>
</feature>
<evidence type="ECO:0000313" key="3">
    <source>
        <dbReference type="RefSeq" id="XP_026682346.1"/>
    </source>
</evidence>
<sequence>MRKPAGRLQEVCLPPCPPLPPRLPLPPQNPNAPPGTDPRHPGPLNPPDDKSSLNSPHGKLQPGPAGPGSDKGGGSGNENHQILKESHEVKNQVLLPGTYGGRQPNAPPPDSRFYLYNTPGQEAAAAAAGAGGARQRKESHSAPGSGGKPSLKDIKKETEDSKDQGVKPTMETQGPPPAPTSQQYAYIHAGYLPGPPYNAYEPSHPGNPHPMYRGGLGGHLPEGGVDTRGPWLEGLLLEEGVEGDLIARSCNSWILCVEAV</sequence>
<dbReference type="STRING" id="121845.A0A3Q0J1L4"/>
<reference evidence="3" key="1">
    <citation type="submission" date="2025-08" db="UniProtKB">
        <authorList>
            <consortium name="RefSeq"/>
        </authorList>
    </citation>
    <scope>IDENTIFICATION</scope>
</reference>
<dbReference type="KEGG" id="dci:113469094"/>
<dbReference type="RefSeq" id="XP_026682346.1">
    <property type="nucleotide sequence ID" value="XM_026826545.1"/>
</dbReference>
<organism evidence="2 3">
    <name type="scientific">Diaphorina citri</name>
    <name type="common">Asian citrus psyllid</name>
    <dbReference type="NCBI Taxonomy" id="121845"/>
    <lineage>
        <taxon>Eukaryota</taxon>
        <taxon>Metazoa</taxon>
        <taxon>Ecdysozoa</taxon>
        <taxon>Arthropoda</taxon>
        <taxon>Hexapoda</taxon>
        <taxon>Insecta</taxon>
        <taxon>Pterygota</taxon>
        <taxon>Neoptera</taxon>
        <taxon>Paraneoptera</taxon>
        <taxon>Hemiptera</taxon>
        <taxon>Sternorrhyncha</taxon>
        <taxon>Psylloidea</taxon>
        <taxon>Psyllidae</taxon>
        <taxon>Diaphorininae</taxon>
        <taxon>Diaphorina</taxon>
    </lineage>
</organism>
<name>A0A3Q0J1L4_DIACI</name>
<dbReference type="PaxDb" id="121845-A0A3Q0J1L4"/>
<evidence type="ECO:0000256" key="1">
    <source>
        <dbReference type="SAM" id="MobiDB-lite"/>
    </source>
</evidence>
<dbReference type="AlphaFoldDB" id="A0A3Q0J1L4"/>
<proteinExistence type="predicted"/>
<gene>
    <name evidence="3" type="primary">LOC113469094</name>
</gene>
<protein>
    <submittedName>
        <fullName evidence="3">Collagen alpha-1(III) chain-like</fullName>
    </submittedName>
</protein>
<evidence type="ECO:0000313" key="2">
    <source>
        <dbReference type="Proteomes" id="UP000079169"/>
    </source>
</evidence>
<keyword evidence="2" id="KW-1185">Reference proteome</keyword>